<evidence type="ECO:0000313" key="2">
    <source>
        <dbReference type="Proteomes" id="UP001345963"/>
    </source>
</evidence>
<comment type="caution">
    <text evidence="1">The sequence shown here is derived from an EMBL/GenBank/DDBJ whole genome shotgun (WGS) entry which is preliminary data.</text>
</comment>
<dbReference type="Proteomes" id="UP001345963">
    <property type="component" value="Unassembled WGS sequence"/>
</dbReference>
<proteinExistence type="predicted"/>
<keyword evidence="2" id="KW-1185">Reference proteome</keyword>
<accession>A0ABU7A5Q3</accession>
<name>A0ABU7A5Q3_9TELE</name>
<protein>
    <submittedName>
        <fullName evidence="1">Uncharacterized protein</fullName>
    </submittedName>
</protein>
<reference evidence="1 2" key="1">
    <citation type="submission" date="2021-07" db="EMBL/GenBank/DDBJ databases">
        <authorList>
            <person name="Palmer J.M."/>
        </authorList>
    </citation>
    <scope>NUCLEOTIDE SEQUENCE [LARGE SCALE GENOMIC DNA]</scope>
    <source>
        <strain evidence="1 2">AT_MEX2019</strain>
        <tissue evidence="1">Muscle</tissue>
    </source>
</reference>
<organism evidence="1 2">
    <name type="scientific">Ataeniobius toweri</name>
    <dbReference type="NCBI Taxonomy" id="208326"/>
    <lineage>
        <taxon>Eukaryota</taxon>
        <taxon>Metazoa</taxon>
        <taxon>Chordata</taxon>
        <taxon>Craniata</taxon>
        <taxon>Vertebrata</taxon>
        <taxon>Euteleostomi</taxon>
        <taxon>Actinopterygii</taxon>
        <taxon>Neopterygii</taxon>
        <taxon>Teleostei</taxon>
        <taxon>Neoteleostei</taxon>
        <taxon>Acanthomorphata</taxon>
        <taxon>Ovalentaria</taxon>
        <taxon>Atherinomorphae</taxon>
        <taxon>Cyprinodontiformes</taxon>
        <taxon>Goodeidae</taxon>
        <taxon>Ataeniobius</taxon>
    </lineage>
</organism>
<gene>
    <name evidence="1" type="ORF">ATANTOWER_007701</name>
</gene>
<dbReference type="EMBL" id="JAHUTI010001899">
    <property type="protein sequence ID" value="MED6233161.1"/>
    <property type="molecule type" value="Genomic_DNA"/>
</dbReference>
<sequence length="138" mass="15154">MAGSSDVHKHLLTHTKEIMDTNKNMATTAGIYHSGLFVFMSPLPRLSPLLNCVLTLWVDNAPRLWPRRKVIGSVPPSGTFEGCVVESSVSGLASHATNDSFMTPVPSLRDHKATKQHATLNKETAFSQCDLVVIYHLQ</sequence>
<evidence type="ECO:0000313" key="1">
    <source>
        <dbReference type="EMBL" id="MED6233161.1"/>
    </source>
</evidence>